<accession>A0A1Z4KV98</accession>
<sequence>MGKYIIFKAESMSAEGWESRRLAHTEAYTSILTEHYDSSNSPIPQPGYRLREYHQVSKFADKQFPDSSTHSRIGDWKVTRVEEYTPEIPNHDFEVVVICYCQYSPVTTPLEPMPEIQVSQEELQEV</sequence>
<proteinExistence type="predicted"/>
<reference evidence="1 2" key="1">
    <citation type="submission" date="2017-06" db="EMBL/GenBank/DDBJ databases">
        <title>Genome sequencing of cyanobaciteial culture collection at National Institute for Environmental Studies (NIES).</title>
        <authorList>
            <person name="Hirose Y."/>
            <person name="Shimura Y."/>
            <person name="Fujisawa T."/>
            <person name="Nakamura Y."/>
            <person name="Kawachi M."/>
        </authorList>
    </citation>
    <scope>NUCLEOTIDE SEQUENCE [LARGE SCALE GENOMIC DNA]</scope>
    <source>
        <strain evidence="1 2">NIES-23</strain>
        <plasmid evidence="2">Plasmid Plasmid1 dna</plasmid>
    </source>
</reference>
<evidence type="ECO:0000313" key="1">
    <source>
        <dbReference type="EMBL" id="BAY72909.1"/>
    </source>
</evidence>
<dbReference type="Proteomes" id="UP000217507">
    <property type="component" value="Plasmid Plasmid1 dna"/>
</dbReference>
<dbReference type="EMBL" id="AP018217">
    <property type="protein sequence ID" value="BAY72909.1"/>
    <property type="molecule type" value="Genomic_DNA"/>
</dbReference>
<evidence type="ECO:0000313" key="2">
    <source>
        <dbReference type="Proteomes" id="UP000217507"/>
    </source>
</evidence>
<geneLocation type="plasmid" evidence="1">
    <name>plasmid1</name>
</geneLocation>
<keyword evidence="1" id="KW-0614">Plasmid</keyword>
<name>A0A1Z4KV98_ANAVA</name>
<gene>
    <name evidence="1" type="ORF">NIES23_57370</name>
</gene>
<dbReference type="AlphaFoldDB" id="A0A1Z4KV98"/>
<protein>
    <submittedName>
        <fullName evidence="1">Uncharacterized protein</fullName>
    </submittedName>
</protein>
<organism evidence="1 2">
    <name type="scientific">Trichormus variabilis NIES-23</name>
    <dbReference type="NCBI Taxonomy" id="1973479"/>
    <lineage>
        <taxon>Bacteria</taxon>
        <taxon>Bacillati</taxon>
        <taxon>Cyanobacteriota</taxon>
        <taxon>Cyanophyceae</taxon>
        <taxon>Nostocales</taxon>
        <taxon>Nostocaceae</taxon>
        <taxon>Trichormus</taxon>
    </lineage>
</organism>